<name>A0A432ZJR7_9GAMM</name>
<proteinExistence type="predicted"/>
<reference evidence="1 2" key="1">
    <citation type="journal article" date="2011" name="Front. Microbiol.">
        <title>Genomic signatures of strain selection and enhancement in Bacillus atrophaeus var. globigii, a historical biowarfare simulant.</title>
        <authorList>
            <person name="Gibbons H.S."/>
            <person name="Broomall S.M."/>
            <person name="McNew L.A."/>
            <person name="Daligault H."/>
            <person name="Chapman C."/>
            <person name="Bruce D."/>
            <person name="Karavis M."/>
            <person name="Krepps M."/>
            <person name="McGregor P.A."/>
            <person name="Hong C."/>
            <person name="Park K.H."/>
            <person name="Akmal A."/>
            <person name="Feldman A."/>
            <person name="Lin J.S."/>
            <person name="Chang W.E."/>
            <person name="Higgs B.W."/>
            <person name="Demirev P."/>
            <person name="Lindquist J."/>
            <person name="Liem A."/>
            <person name="Fochler E."/>
            <person name="Read T.D."/>
            <person name="Tapia R."/>
            <person name="Johnson S."/>
            <person name="Bishop-Lilly K.A."/>
            <person name="Detter C."/>
            <person name="Han C."/>
            <person name="Sozhamannan S."/>
            <person name="Rosenzweig C.N."/>
            <person name="Skowronski E.W."/>
        </authorList>
    </citation>
    <scope>NUCLEOTIDE SEQUENCE [LARGE SCALE GENOMIC DNA]</scope>
    <source>
        <strain evidence="1 2">CL-SP19</strain>
    </source>
</reference>
<accession>A0A432ZJR7</accession>
<dbReference type="RefSeq" id="WP_126783785.1">
    <property type="nucleotide sequence ID" value="NZ_PIQF01000001.1"/>
</dbReference>
<protein>
    <submittedName>
        <fullName evidence="1">Uncharacterized protein</fullName>
    </submittedName>
</protein>
<dbReference type="AlphaFoldDB" id="A0A432ZJR7"/>
<dbReference type="EMBL" id="PIQF01000001">
    <property type="protein sequence ID" value="RUO77512.1"/>
    <property type="molecule type" value="Genomic_DNA"/>
</dbReference>
<evidence type="ECO:0000313" key="1">
    <source>
        <dbReference type="EMBL" id="RUO77512.1"/>
    </source>
</evidence>
<organism evidence="1 2">
    <name type="scientific">Idiomarina seosinensis</name>
    <dbReference type="NCBI Taxonomy" id="281739"/>
    <lineage>
        <taxon>Bacteria</taxon>
        <taxon>Pseudomonadati</taxon>
        <taxon>Pseudomonadota</taxon>
        <taxon>Gammaproteobacteria</taxon>
        <taxon>Alteromonadales</taxon>
        <taxon>Idiomarinaceae</taxon>
        <taxon>Idiomarina</taxon>
    </lineage>
</organism>
<comment type="caution">
    <text evidence="1">The sequence shown here is derived from an EMBL/GenBank/DDBJ whole genome shotgun (WGS) entry which is preliminary data.</text>
</comment>
<gene>
    <name evidence="1" type="ORF">CWI81_03275</name>
</gene>
<evidence type="ECO:0000313" key="2">
    <source>
        <dbReference type="Proteomes" id="UP000287908"/>
    </source>
</evidence>
<keyword evidence="2" id="KW-1185">Reference proteome</keyword>
<dbReference type="Proteomes" id="UP000287908">
    <property type="component" value="Unassembled WGS sequence"/>
</dbReference>
<sequence length="478" mass="54552">MYHFLREIEVPHLGTHAAIFLPRFLNTIGDSCTQLNAKELESKLFLPKWLIEKGISELLDKGALEKDFVDPGIRGKRSLTLSSNTQALFVMRNRTKWPFERGLYNEISQAVFDNYLDVDSTIRMLNEHYHVGLSLEITSQAHAFFQGLGASSDKYKMVHLFCSMFSHTDEGFVIEAGYEKLGKISGLRRNQIRRYIEQLVSHRLIVRMPQHSRSPKLGYAESKYQINIEHPALVSCPSFPFFKYYPLEPACLKPQQLKIQLDRIAPSTSAQFKASFDDRVVEAACSLNLSVAYGLSSPTSIYPLANQELYEITKSLINRFTLPEKKEPFLFDRLAKALKTLSPEIEAEKSGVSYRQLAKLKLDAANVEHRDAINFLSIAKEVRSILKHAKFLSQPEGNDSDNIDEALFDWATYCFSIAAVSAHANRIEDLDVNRNLNNPKRRFATSILPADYSNHREHTLFIIPDPKSNSFKFKRLPL</sequence>